<evidence type="ECO:0000259" key="2">
    <source>
        <dbReference type="Pfam" id="PF03895"/>
    </source>
</evidence>
<accession>A0ABP9K152</accession>
<dbReference type="InterPro" id="IPR005594">
    <property type="entry name" value="YadA_C"/>
</dbReference>
<reference evidence="4" key="1">
    <citation type="journal article" date="2019" name="Int. J. Syst. Evol. Microbiol.">
        <title>The Global Catalogue of Microorganisms (GCM) 10K type strain sequencing project: providing services to taxonomists for standard genome sequencing and annotation.</title>
        <authorList>
            <consortium name="The Broad Institute Genomics Platform"/>
            <consortium name="The Broad Institute Genome Sequencing Center for Infectious Disease"/>
            <person name="Wu L."/>
            <person name="Ma J."/>
        </authorList>
    </citation>
    <scope>NUCLEOTIDE SEQUENCE [LARGE SCALE GENOMIC DNA]</scope>
    <source>
        <strain evidence="4">JCM 18014</strain>
    </source>
</reference>
<dbReference type="Gene3D" id="3.30.1300.30">
    <property type="entry name" value="GSPII I/J protein-like"/>
    <property type="match status" value="1"/>
</dbReference>
<evidence type="ECO:0000256" key="1">
    <source>
        <dbReference type="ARBA" id="ARBA00004370"/>
    </source>
</evidence>
<comment type="caution">
    <text evidence="3">The sequence shown here is derived from an EMBL/GenBank/DDBJ whole genome shotgun (WGS) entry which is preliminary data.</text>
</comment>
<protein>
    <recommendedName>
        <fullName evidence="2">Trimeric autotransporter adhesin YadA-like C-terminal membrane anchor domain-containing protein</fullName>
    </recommendedName>
</protein>
<evidence type="ECO:0000313" key="3">
    <source>
        <dbReference type="EMBL" id="GAA5047463.1"/>
    </source>
</evidence>
<name>A0ABP9K152_9SPHN</name>
<dbReference type="EMBL" id="BAABHV010000001">
    <property type="protein sequence ID" value="GAA5047463.1"/>
    <property type="molecule type" value="Genomic_DNA"/>
</dbReference>
<sequence>MPTDSFGVAGGFGYYNNRVAGSASFAARINDNAAFTGGFGIGFDEGEVGARAGFQVTW</sequence>
<dbReference type="Pfam" id="PF03895">
    <property type="entry name" value="YadA_anchor"/>
    <property type="match status" value="1"/>
</dbReference>
<evidence type="ECO:0000313" key="4">
    <source>
        <dbReference type="Proteomes" id="UP001500518"/>
    </source>
</evidence>
<gene>
    <name evidence="3" type="ORF">GCM10023208_03860</name>
</gene>
<comment type="subcellular location">
    <subcellularLocation>
        <location evidence="1">Membrane</location>
    </subcellularLocation>
</comment>
<dbReference type="Proteomes" id="UP001500518">
    <property type="component" value="Unassembled WGS sequence"/>
</dbReference>
<proteinExistence type="predicted"/>
<keyword evidence="4" id="KW-1185">Reference proteome</keyword>
<organism evidence="3 4">
    <name type="scientific">Erythrobacter westpacificensis</name>
    <dbReference type="NCBI Taxonomy" id="1055231"/>
    <lineage>
        <taxon>Bacteria</taxon>
        <taxon>Pseudomonadati</taxon>
        <taxon>Pseudomonadota</taxon>
        <taxon>Alphaproteobacteria</taxon>
        <taxon>Sphingomonadales</taxon>
        <taxon>Erythrobacteraceae</taxon>
        <taxon>Erythrobacter/Porphyrobacter group</taxon>
        <taxon>Erythrobacter</taxon>
    </lineage>
</organism>
<feature type="domain" description="Trimeric autotransporter adhesin YadA-like C-terminal membrane anchor" evidence="2">
    <location>
        <begin position="5"/>
        <end position="58"/>
    </location>
</feature>